<keyword evidence="1" id="KW-0723">Serine/threonine-protein kinase</keyword>
<gene>
    <name evidence="7" type="ORF">PF007_g3945</name>
</gene>
<dbReference type="InterPro" id="IPR051681">
    <property type="entry name" value="Ser/Thr_Kinases-Pseudokinases"/>
</dbReference>
<feature type="domain" description="Protein kinase" evidence="6">
    <location>
        <begin position="277"/>
        <end position="562"/>
    </location>
</feature>
<evidence type="ECO:0000313" key="7">
    <source>
        <dbReference type="EMBL" id="KAE9131851.1"/>
    </source>
</evidence>
<evidence type="ECO:0000256" key="5">
    <source>
        <dbReference type="SAM" id="MobiDB-lite"/>
    </source>
</evidence>
<dbReference type="PROSITE" id="PS50011">
    <property type="entry name" value="PROTEIN_KINASE_DOM"/>
    <property type="match status" value="1"/>
</dbReference>
<comment type="caution">
    <text evidence="7">The sequence shown here is derived from an EMBL/GenBank/DDBJ whole genome shotgun (WGS) entry which is preliminary data.</text>
</comment>
<dbReference type="PROSITE" id="PS00107">
    <property type="entry name" value="PROTEIN_KINASE_ATP"/>
    <property type="match status" value="1"/>
</dbReference>
<dbReference type="PANTHER" id="PTHR44329:SF214">
    <property type="entry name" value="PROTEIN KINASE DOMAIN-CONTAINING PROTEIN"/>
    <property type="match status" value="1"/>
</dbReference>
<evidence type="ECO:0000259" key="6">
    <source>
        <dbReference type="PROSITE" id="PS50011"/>
    </source>
</evidence>
<sequence length="698" mass="79840">MCCRNPSSRISLSSVVRELDALVKKHSPNQLQPEHEQDPLSLDSQLPAWEHPNYDRNEKKWTDMQMQMKNCGKNGQLQLFFDELKSIRGNLLRSTHPLAVFDQFDGLVRDFGKMVSMWRERTRNFGKVELMWRERTLISKIPPKLREIPLILLVSAARVSNISFRWRLRYLWVALGESEIETRQREARWEKWSSNQIEIFKSGVTDAYVVLNASELDDLDNCLYAEMEYFLWEYTPDEVKVLQMVHDDVKNKSDDLCNDLSGLKPDWFIPRHELVEIERYNPLGSGGFGRVFRAKWLNSDVVLKVLLGDCDEIDTSSSMSLCSMTQSRAPASSGDDTKQTESMKMFRREVDVWFGFNHPHVVQLFGACHIDIPFFVCEYAANGTLVGYLKKHPDELWSKLHEAALGVQYLHARNVVHGDLKGNNVVIGGDMKAKVTDFGLSLTSTDDGKPLISGAWHWVAPECLRGDNTRPTFASDVHSLGMGIIEALRVVEAVKSGKDFISCRPWRLCDINAVKYHVKQGKIPPRPEICDDNQWHLVERMCVLDPQKRIKISTVVDELERLASVPDLNRAEISTKPAFQALEVISAAQDLLARLQGDSKGVAKAYTEAVYSLYGSMWDRLEQVHRQIQVNIDFAGVTDFCSIIGDADKCTRRLEDTQSTSNLIYLVKTTMRCYAIGRRLDKFMDDYFLVADDQLQEQ</sequence>
<dbReference type="GO" id="GO:0004674">
    <property type="term" value="F:protein serine/threonine kinase activity"/>
    <property type="evidence" value="ECO:0007669"/>
    <property type="project" value="UniProtKB-KW"/>
</dbReference>
<keyword evidence="3 4" id="KW-0067">ATP-binding</keyword>
<dbReference type="GO" id="GO:0005524">
    <property type="term" value="F:ATP binding"/>
    <property type="evidence" value="ECO:0007669"/>
    <property type="project" value="UniProtKB-UniRule"/>
</dbReference>
<dbReference type="Gene3D" id="3.30.200.20">
    <property type="entry name" value="Phosphorylase Kinase, domain 1"/>
    <property type="match status" value="1"/>
</dbReference>
<dbReference type="SMART" id="SM00220">
    <property type="entry name" value="S_TKc"/>
    <property type="match status" value="1"/>
</dbReference>
<dbReference type="SUPFAM" id="SSF56112">
    <property type="entry name" value="Protein kinase-like (PK-like)"/>
    <property type="match status" value="1"/>
</dbReference>
<dbReference type="EMBL" id="QXFZ01000122">
    <property type="protein sequence ID" value="KAE9131851.1"/>
    <property type="molecule type" value="Genomic_DNA"/>
</dbReference>
<dbReference type="InterPro" id="IPR017441">
    <property type="entry name" value="Protein_kinase_ATP_BS"/>
</dbReference>
<organism evidence="7 8">
    <name type="scientific">Phytophthora fragariae</name>
    <dbReference type="NCBI Taxonomy" id="53985"/>
    <lineage>
        <taxon>Eukaryota</taxon>
        <taxon>Sar</taxon>
        <taxon>Stramenopiles</taxon>
        <taxon>Oomycota</taxon>
        <taxon>Peronosporomycetes</taxon>
        <taxon>Peronosporales</taxon>
        <taxon>Peronosporaceae</taxon>
        <taxon>Phytophthora</taxon>
    </lineage>
</organism>
<protein>
    <recommendedName>
        <fullName evidence="6">Protein kinase domain-containing protein</fullName>
    </recommendedName>
</protein>
<keyword evidence="2 4" id="KW-0547">Nucleotide-binding</keyword>
<dbReference type="PANTHER" id="PTHR44329">
    <property type="entry name" value="SERINE/THREONINE-PROTEIN KINASE TNNI3K-RELATED"/>
    <property type="match status" value="1"/>
</dbReference>
<evidence type="ECO:0000256" key="3">
    <source>
        <dbReference type="ARBA" id="ARBA00022840"/>
    </source>
</evidence>
<dbReference type="Gene3D" id="1.10.510.10">
    <property type="entry name" value="Transferase(Phosphotransferase) domain 1"/>
    <property type="match status" value="1"/>
</dbReference>
<evidence type="ECO:0000256" key="2">
    <source>
        <dbReference type="ARBA" id="ARBA00022741"/>
    </source>
</evidence>
<dbReference type="Proteomes" id="UP000441208">
    <property type="component" value="Unassembled WGS sequence"/>
</dbReference>
<dbReference type="InterPro" id="IPR008271">
    <property type="entry name" value="Ser/Thr_kinase_AS"/>
</dbReference>
<name>A0A6A3TD69_9STRA</name>
<keyword evidence="1" id="KW-0418">Kinase</keyword>
<proteinExistence type="predicted"/>
<dbReference type="InterPro" id="IPR011009">
    <property type="entry name" value="Kinase-like_dom_sf"/>
</dbReference>
<evidence type="ECO:0000256" key="4">
    <source>
        <dbReference type="PROSITE-ProRule" id="PRU10141"/>
    </source>
</evidence>
<reference evidence="7 8" key="1">
    <citation type="submission" date="2018-08" db="EMBL/GenBank/DDBJ databases">
        <title>Genomic investigation of the strawberry pathogen Phytophthora fragariae indicates pathogenicity is determined by transcriptional variation in three key races.</title>
        <authorList>
            <person name="Adams T.M."/>
            <person name="Armitage A.D."/>
            <person name="Sobczyk M.K."/>
            <person name="Bates H.J."/>
            <person name="Dunwell J.M."/>
            <person name="Nellist C.F."/>
            <person name="Harrison R.J."/>
        </authorList>
    </citation>
    <scope>NUCLEOTIDE SEQUENCE [LARGE SCALE GENOMIC DNA]</scope>
    <source>
        <strain evidence="7 8">NOV-71</strain>
    </source>
</reference>
<dbReference type="Pfam" id="PF07714">
    <property type="entry name" value="PK_Tyr_Ser-Thr"/>
    <property type="match status" value="1"/>
</dbReference>
<feature type="binding site" evidence="4">
    <location>
        <position position="304"/>
    </location>
    <ligand>
        <name>ATP</name>
        <dbReference type="ChEBI" id="CHEBI:30616"/>
    </ligand>
</feature>
<evidence type="ECO:0000313" key="8">
    <source>
        <dbReference type="Proteomes" id="UP000441208"/>
    </source>
</evidence>
<feature type="region of interest" description="Disordered" evidence="5">
    <location>
        <begin position="27"/>
        <end position="48"/>
    </location>
</feature>
<dbReference type="InterPro" id="IPR000719">
    <property type="entry name" value="Prot_kinase_dom"/>
</dbReference>
<keyword evidence="1" id="KW-0808">Transferase</keyword>
<evidence type="ECO:0000256" key="1">
    <source>
        <dbReference type="ARBA" id="ARBA00022527"/>
    </source>
</evidence>
<dbReference type="AlphaFoldDB" id="A0A6A3TD69"/>
<dbReference type="InterPro" id="IPR001245">
    <property type="entry name" value="Ser-Thr/Tyr_kinase_cat_dom"/>
</dbReference>
<dbReference type="PROSITE" id="PS00108">
    <property type="entry name" value="PROTEIN_KINASE_ST"/>
    <property type="match status" value="1"/>
</dbReference>
<accession>A0A6A3TD69</accession>